<comment type="caution">
    <text evidence="1">The sequence shown here is derived from an EMBL/GenBank/DDBJ whole genome shotgun (WGS) entry which is preliminary data.</text>
</comment>
<dbReference type="EMBL" id="JAERWK010000010">
    <property type="protein sequence ID" value="MBM9467289.1"/>
    <property type="molecule type" value="Genomic_DNA"/>
</dbReference>
<evidence type="ECO:0000313" key="1">
    <source>
        <dbReference type="EMBL" id="MBM9467289.1"/>
    </source>
</evidence>
<keyword evidence="2" id="KW-1185">Reference proteome</keyword>
<evidence type="ECO:0000313" key="2">
    <source>
        <dbReference type="Proteomes" id="UP000663792"/>
    </source>
</evidence>
<reference evidence="1" key="1">
    <citation type="submission" date="2021-01" db="EMBL/GenBank/DDBJ databases">
        <title>YIM 132084 draft genome.</title>
        <authorList>
            <person name="An D."/>
        </authorList>
    </citation>
    <scope>NUCLEOTIDE SEQUENCE</scope>
    <source>
        <strain evidence="1">YIM 132084</strain>
    </source>
</reference>
<protein>
    <submittedName>
        <fullName evidence="1">Uncharacterized protein</fullName>
    </submittedName>
</protein>
<accession>A0A939C1L6</accession>
<gene>
    <name evidence="1" type="ORF">JL106_08355</name>
</gene>
<sequence length="140" mass="15706">MLDAIQADARWPGSPEFTAETYDLPVAVVEFIAEHWRSETETWSVPAGDRAVKRRRRRETVGRVSKRRRVYLSEKDIAARVGLQAGTVRKYHSEGRLPEPAVSIGLDEATQVDGWTVEQVDAWQAGRPGKPGRPRKSPDA</sequence>
<name>A0A939C1L6_9ACTN</name>
<dbReference type="AlphaFoldDB" id="A0A939C1L6"/>
<proteinExistence type="predicted"/>
<dbReference type="RefSeq" id="WP_205260245.1">
    <property type="nucleotide sequence ID" value="NZ_JAERWK010000010.1"/>
</dbReference>
<dbReference type="Proteomes" id="UP000663792">
    <property type="component" value="Unassembled WGS sequence"/>
</dbReference>
<organism evidence="1 2">
    <name type="scientific">Nakamurella leprariae</name>
    <dbReference type="NCBI Taxonomy" id="2803911"/>
    <lineage>
        <taxon>Bacteria</taxon>
        <taxon>Bacillati</taxon>
        <taxon>Actinomycetota</taxon>
        <taxon>Actinomycetes</taxon>
        <taxon>Nakamurellales</taxon>
        <taxon>Nakamurellaceae</taxon>
        <taxon>Nakamurella</taxon>
    </lineage>
</organism>